<name>A0ABN8LLJ9_9CNID</name>
<dbReference type="SMART" id="SM00028">
    <property type="entry name" value="TPR"/>
    <property type="match status" value="3"/>
</dbReference>
<dbReference type="PROSITE" id="PS50005">
    <property type="entry name" value="TPR"/>
    <property type="match status" value="1"/>
</dbReference>
<sequence>AIAEVYKNDGNEEYKKKNFYGAIYFYTEGIGMNCKDKELNAKLYSNRAAAHLNLGNYTEAIDDSKSATDLDQSLSKAFGRGAEVCIQLKAFAEAISWCDKGLAIDPNDQKLLELRSRSEREQRK</sequence>
<feature type="repeat" description="TPR" evidence="1">
    <location>
        <begin position="41"/>
        <end position="74"/>
    </location>
</feature>
<dbReference type="PANTHER" id="PTHR46035">
    <property type="entry name" value="TETRATRICOPEPTIDE REPEAT PROTEIN 4"/>
    <property type="match status" value="1"/>
</dbReference>
<dbReference type="EMBL" id="CALNXI010000049">
    <property type="protein sequence ID" value="CAH3016839.1"/>
    <property type="molecule type" value="Genomic_DNA"/>
</dbReference>
<keyword evidence="1" id="KW-0802">TPR repeat</keyword>
<evidence type="ECO:0000313" key="3">
    <source>
        <dbReference type="Proteomes" id="UP001159427"/>
    </source>
</evidence>
<dbReference type="InterPro" id="IPR011990">
    <property type="entry name" value="TPR-like_helical_dom_sf"/>
</dbReference>
<dbReference type="Pfam" id="PF13181">
    <property type="entry name" value="TPR_8"/>
    <property type="match status" value="1"/>
</dbReference>
<organism evidence="2 3">
    <name type="scientific">Porites evermanni</name>
    <dbReference type="NCBI Taxonomy" id="104178"/>
    <lineage>
        <taxon>Eukaryota</taxon>
        <taxon>Metazoa</taxon>
        <taxon>Cnidaria</taxon>
        <taxon>Anthozoa</taxon>
        <taxon>Hexacorallia</taxon>
        <taxon>Scleractinia</taxon>
        <taxon>Fungiina</taxon>
        <taxon>Poritidae</taxon>
        <taxon>Porites</taxon>
    </lineage>
</organism>
<gene>
    <name evidence="2" type="ORF">PEVE_00033119</name>
</gene>
<evidence type="ECO:0000313" key="2">
    <source>
        <dbReference type="EMBL" id="CAH3016839.1"/>
    </source>
</evidence>
<accession>A0ABN8LLJ9</accession>
<keyword evidence="3" id="KW-1185">Reference proteome</keyword>
<proteinExistence type="predicted"/>
<dbReference type="SUPFAM" id="SSF48452">
    <property type="entry name" value="TPR-like"/>
    <property type="match status" value="1"/>
</dbReference>
<dbReference type="Gene3D" id="1.25.40.10">
    <property type="entry name" value="Tetratricopeptide repeat domain"/>
    <property type="match status" value="1"/>
</dbReference>
<feature type="non-terminal residue" evidence="2">
    <location>
        <position position="124"/>
    </location>
</feature>
<protein>
    <submittedName>
        <fullName evidence="2">Uncharacterized protein</fullName>
    </submittedName>
</protein>
<evidence type="ECO:0000256" key="1">
    <source>
        <dbReference type="PROSITE-ProRule" id="PRU00339"/>
    </source>
</evidence>
<dbReference type="InterPro" id="IPR019734">
    <property type="entry name" value="TPR_rpt"/>
</dbReference>
<comment type="caution">
    <text evidence="2">The sequence shown here is derived from an EMBL/GenBank/DDBJ whole genome shotgun (WGS) entry which is preliminary data.</text>
</comment>
<feature type="non-terminal residue" evidence="2">
    <location>
        <position position="1"/>
    </location>
</feature>
<reference evidence="2 3" key="1">
    <citation type="submission" date="2022-05" db="EMBL/GenBank/DDBJ databases">
        <authorList>
            <consortium name="Genoscope - CEA"/>
            <person name="William W."/>
        </authorList>
    </citation>
    <scope>NUCLEOTIDE SEQUENCE [LARGE SCALE GENOMIC DNA]</scope>
</reference>
<dbReference type="Proteomes" id="UP001159427">
    <property type="component" value="Unassembled WGS sequence"/>
</dbReference>
<dbReference type="PANTHER" id="PTHR46035:SF1">
    <property type="entry name" value="TETRATRICOPEPTIDE REPEAT PROTEIN 4"/>
    <property type="match status" value="1"/>
</dbReference>